<dbReference type="InterPro" id="IPR050616">
    <property type="entry name" value="CPA3_Na-H_Antiporter_A"/>
</dbReference>
<evidence type="ECO:0000256" key="2">
    <source>
        <dbReference type="RuleBase" id="RU000320"/>
    </source>
</evidence>
<name>A0ABV2B508_9GAMM</name>
<evidence type="ECO:0000313" key="5">
    <source>
        <dbReference type="EMBL" id="MES1930642.1"/>
    </source>
</evidence>
<dbReference type="InterPro" id="IPR001750">
    <property type="entry name" value="ND/Mrp_TM"/>
</dbReference>
<keyword evidence="3" id="KW-0472">Membrane</keyword>
<dbReference type="Pfam" id="PF00361">
    <property type="entry name" value="Proton_antipo_M"/>
    <property type="match status" value="1"/>
</dbReference>
<feature type="transmembrane region" description="Helical" evidence="3">
    <location>
        <begin position="231"/>
        <end position="260"/>
    </location>
</feature>
<reference evidence="5 6" key="1">
    <citation type="submission" date="2013-03" db="EMBL/GenBank/DDBJ databases">
        <title>Salinisphaera dokdonensis CL-ES53 Genome Sequencing.</title>
        <authorList>
            <person name="Li C."/>
            <person name="Lai Q."/>
            <person name="Shao Z."/>
        </authorList>
    </citation>
    <scope>NUCLEOTIDE SEQUENCE [LARGE SCALE GENOMIC DNA]</scope>
    <source>
        <strain evidence="5 6">CL-ES53</strain>
    </source>
</reference>
<feature type="transmembrane region" description="Helical" evidence="3">
    <location>
        <begin position="336"/>
        <end position="356"/>
    </location>
</feature>
<dbReference type="PRINTS" id="PR01434">
    <property type="entry name" value="NADHDHGNASE5"/>
</dbReference>
<evidence type="ECO:0000256" key="1">
    <source>
        <dbReference type="ARBA" id="ARBA00004127"/>
    </source>
</evidence>
<feature type="transmembrane region" description="Helical" evidence="3">
    <location>
        <begin position="73"/>
        <end position="98"/>
    </location>
</feature>
<feature type="transmembrane region" description="Helical" evidence="3">
    <location>
        <begin position="368"/>
        <end position="389"/>
    </location>
</feature>
<evidence type="ECO:0000259" key="4">
    <source>
        <dbReference type="Pfam" id="PF00361"/>
    </source>
</evidence>
<proteinExistence type="predicted"/>
<dbReference type="Proteomes" id="UP001460888">
    <property type="component" value="Unassembled WGS sequence"/>
</dbReference>
<feature type="transmembrane region" description="Helical" evidence="3">
    <location>
        <begin position="134"/>
        <end position="152"/>
    </location>
</feature>
<keyword evidence="3" id="KW-1133">Transmembrane helix</keyword>
<dbReference type="PANTHER" id="PTHR43373:SF1">
    <property type="entry name" value="NA(+)_H(+) ANTIPORTER SUBUNIT A"/>
    <property type="match status" value="1"/>
</dbReference>
<feature type="transmembrane region" description="Helical" evidence="3">
    <location>
        <begin position="6"/>
        <end position="26"/>
    </location>
</feature>
<organism evidence="5 6">
    <name type="scientific">Salinisphaera dokdonensis CL-ES53</name>
    <dbReference type="NCBI Taxonomy" id="1304272"/>
    <lineage>
        <taxon>Bacteria</taxon>
        <taxon>Pseudomonadati</taxon>
        <taxon>Pseudomonadota</taxon>
        <taxon>Gammaproteobacteria</taxon>
        <taxon>Salinisphaerales</taxon>
        <taxon>Salinisphaeraceae</taxon>
        <taxon>Salinisphaera</taxon>
    </lineage>
</organism>
<feature type="transmembrane region" description="Helical" evidence="3">
    <location>
        <begin position="280"/>
        <end position="298"/>
    </location>
</feature>
<feature type="transmembrane region" description="Helical" evidence="3">
    <location>
        <begin position="33"/>
        <end position="53"/>
    </location>
</feature>
<feature type="transmembrane region" description="Helical" evidence="3">
    <location>
        <begin position="310"/>
        <end position="330"/>
    </location>
</feature>
<dbReference type="EMBL" id="APND01000005">
    <property type="protein sequence ID" value="MES1930642.1"/>
    <property type="molecule type" value="Genomic_DNA"/>
</dbReference>
<dbReference type="RefSeq" id="WP_353113033.1">
    <property type="nucleotide sequence ID" value="NZ_APND01000005.1"/>
</dbReference>
<keyword evidence="2 3" id="KW-0812">Transmembrane</keyword>
<evidence type="ECO:0000313" key="6">
    <source>
        <dbReference type="Proteomes" id="UP001460888"/>
    </source>
</evidence>
<accession>A0ABV2B508</accession>
<gene>
    <name evidence="5" type="ORF">SADO_15369</name>
</gene>
<feature type="domain" description="NADH:quinone oxidoreductase/Mrp antiporter transmembrane" evidence="4">
    <location>
        <begin position="129"/>
        <end position="423"/>
    </location>
</feature>
<feature type="transmembrane region" description="Helical" evidence="3">
    <location>
        <begin position="409"/>
        <end position="430"/>
    </location>
</feature>
<comment type="subcellular location">
    <subcellularLocation>
        <location evidence="1">Endomembrane system</location>
        <topology evidence="1">Multi-pass membrane protein</topology>
    </subcellularLocation>
    <subcellularLocation>
        <location evidence="2">Membrane</location>
        <topology evidence="2">Multi-pass membrane protein</topology>
    </subcellularLocation>
</comment>
<evidence type="ECO:0000256" key="3">
    <source>
        <dbReference type="SAM" id="Phobius"/>
    </source>
</evidence>
<dbReference type="PANTHER" id="PTHR43373">
    <property type="entry name" value="NA(+)/H(+) ANTIPORTER SUBUNIT"/>
    <property type="match status" value="1"/>
</dbReference>
<sequence length="486" mass="51840">MSETWLALLVAFPAIMSLVVAASGRWPNLRETVSIGTAIALFAGVASFIGPVTGGERPSLTLLEVMPGIGLTFTLEPLGLLFALVASGLWSLTTLYAAGYMRGNEEHAQTRFFVCFALAISAAIGIAFSGNLLTLFIFYEMLTLSTYPLVTHHGDTESRNGGRVYLGILLTTSIGFFLPAIIITYLLTGSITFDDAGLFGEAGLGVLGAGALYVLFLYGTGKAALMPFHRWLPAAMVAPTPVSALLHAVAVVKAGVFIVLKLTVYVFGVDYLAETGASQFMMWVAAFTVLGASLIAMTRDNLKARLAYSTVSQLSYIVLGATMASSLGILGGGMHIAMHAFAKITLFFCAGAIYTATHRKNVSDLDGLGFAMPITFSAFFIASVSLVGIPPMGGIWSKWYLMEGAADAGHSAIIVVLAISSLLNIVYLLEIPTRAFFHNPRPDTPRHWQEAPWACVIPLSITAAGCIVWFLYPLPFLTLLAPWAPQ</sequence>
<comment type="caution">
    <text evidence="5">The sequence shown here is derived from an EMBL/GenBank/DDBJ whole genome shotgun (WGS) entry which is preliminary data.</text>
</comment>
<feature type="transmembrane region" description="Helical" evidence="3">
    <location>
        <begin position="198"/>
        <end position="219"/>
    </location>
</feature>
<feature type="transmembrane region" description="Helical" evidence="3">
    <location>
        <begin position="110"/>
        <end position="128"/>
    </location>
</feature>
<feature type="transmembrane region" description="Helical" evidence="3">
    <location>
        <begin position="451"/>
        <end position="472"/>
    </location>
</feature>
<feature type="transmembrane region" description="Helical" evidence="3">
    <location>
        <begin position="164"/>
        <end position="186"/>
    </location>
</feature>
<protein>
    <submittedName>
        <fullName evidence="5">NADH dehydrogenase (Quinone)</fullName>
    </submittedName>
</protein>
<keyword evidence="6" id="KW-1185">Reference proteome</keyword>